<evidence type="ECO:0000256" key="1">
    <source>
        <dbReference type="ARBA" id="ARBA00013860"/>
    </source>
</evidence>
<dbReference type="RefSeq" id="WP_097277463.1">
    <property type="nucleotide sequence ID" value="NZ_OCNJ01000001.1"/>
</dbReference>
<accession>A0A286G4T8</accession>
<dbReference type="HAMAP" id="MF_01008">
    <property type="entry name" value="MraZ"/>
    <property type="match status" value="1"/>
</dbReference>
<proteinExistence type="inferred from homology"/>
<dbReference type="PROSITE" id="PS51740">
    <property type="entry name" value="SPOVT_ABRB"/>
    <property type="match status" value="2"/>
</dbReference>
<keyword evidence="2 7" id="KW-0963">Cytoplasm</keyword>
<dbReference type="InterPro" id="IPR003444">
    <property type="entry name" value="MraZ"/>
</dbReference>
<evidence type="ECO:0000256" key="4">
    <source>
        <dbReference type="ARBA" id="ARBA00023015"/>
    </source>
</evidence>
<dbReference type="InterPro" id="IPR020603">
    <property type="entry name" value="MraZ_dom"/>
</dbReference>
<dbReference type="InterPro" id="IPR035642">
    <property type="entry name" value="MraZ_N"/>
</dbReference>
<protein>
    <recommendedName>
        <fullName evidence="1 7">Transcriptional regulator MraZ</fullName>
    </recommendedName>
</protein>
<keyword evidence="10" id="KW-1185">Reference proteome</keyword>
<evidence type="ECO:0000256" key="6">
    <source>
        <dbReference type="ARBA" id="ARBA00023163"/>
    </source>
</evidence>
<sequence>MLALFTGTHINKVDKKGRVSVPAPFRATLSGQGFAGAVVFPSFTADSLEGCGASFLEELAAGMDATAAVFSEEEDDLATLVFAQARQLAFDPEGRIILPAEFMDHAGITDTAAFVGKGRKFQIWHPDRLKVHTAELMKKARDKRPTVSLARTRVPGGDA</sequence>
<feature type="domain" description="SpoVT-AbrB" evidence="8">
    <location>
        <begin position="8"/>
        <end position="55"/>
    </location>
</feature>
<evidence type="ECO:0000256" key="2">
    <source>
        <dbReference type="ARBA" id="ARBA00022490"/>
    </source>
</evidence>
<dbReference type="Proteomes" id="UP000219621">
    <property type="component" value="Unassembled WGS sequence"/>
</dbReference>
<dbReference type="InterPro" id="IPR037914">
    <property type="entry name" value="SpoVT-AbrB_sf"/>
</dbReference>
<evidence type="ECO:0000256" key="5">
    <source>
        <dbReference type="ARBA" id="ARBA00023125"/>
    </source>
</evidence>
<dbReference type="InterPro" id="IPR038619">
    <property type="entry name" value="MraZ_sf"/>
</dbReference>
<dbReference type="InterPro" id="IPR035644">
    <property type="entry name" value="MraZ_C"/>
</dbReference>
<comment type="subcellular location">
    <subcellularLocation>
        <location evidence="7">Cytoplasm</location>
        <location evidence="7">Nucleoid</location>
    </subcellularLocation>
</comment>
<evidence type="ECO:0000313" key="9">
    <source>
        <dbReference type="EMBL" id="SOD90570.1"/>
    </source>
</evidence>
<feature type="domain" description="SpoVT-AbrB" evidence="8">
    <location>
        <begin position="85"/>
        <end position="128"/>
    </location>
</feature>
<dbReference type="Gene3D" id="3.40.1550.20">
    <property type="entry name" value="Transcriptional regulator MraZ domain"/>
    <property type="match status" value="1"/>
</dbReference>
<keyword evidence="5 7" id="KW-0238">DNA-binding</keyword>
<dbReference type="GO" id="GO:0005737">
    <property type="term" value="C:cytoplasm"/>
    <property type="evidence" value="ECO:0007669"/>
    <property type="project" value="UniProtKB-UniRule"/>
</dbReference>
<name>A0A286G4T8_9PROT</name>
<organism evidence="9 10">
    <name type="scientific">Caenispirillum bisanense</name>
    <dbReference type="NCBI Taxonomy" id="414052"/>
    <lineage>
        <taxon>Bacteria</taxon>
        <taxon>Pseudomonadati</taxon>
        <taxon>Pseudomonadota</taxon>
        <taxon>Alphaproteobacteria</taxon>
        <taxon>Rhodospirillales</taxon>
        <taxon>Novispirillaceae</taxon>
        <taxon>Caenispirillum</taxon>
    </lineage>
</organism>
<comment type="similarity">
    <text evidence="7">Belongs to the MraZ family.</text>
</comment>
<gene>
    <name evidence="7" type="primary">mraZ</name>
    <name evidence="9" type="ORF">SAMN05421508_101587</name>
</gene>
<dbReference type="SUPFAM" id="SSF89447">
    <property type="entry name" value="AbrB/MazE/MraZ-like"/>
    <property type="match status" value="1"/>
</dbReference>
<keyword evidence="3" id="KW-0677">Repeat</keyword>
<dbReference type="CDD" id="cd16321">
    <property type="entry name" value="MraZ_C"/>
    <property type="match status" value="1"/>
</dbReference>
<evidence type="ECO:0000256" key="7">
    <source>
        <dbReference type="HAMAP-Rule" id="MF_01008"/>
    </source>
</evidence>
<dbReference type="GO" id="GO:0009295">
    <property type="term" value="C:nucleoid"/>
    <property type="evidence" value="ECO:0007669"/>
    <property type="project" value="UniProtKB-SubCell"/>
</dbReference>
<dbReference type="GO" id="GO:0000976">
    <property type="term" value="F:transcription cis-regulatory region binding"/>
    <property type="evidence" value="ECO:0007669"/>
    <property type="project" value="TreeGrafter"/>
</dbReference>
<evidence type="ECO:0000256" key="3">
    <source>
        <dbReference type="ARBA" id="ARBA00022737"/>
    </source>
</evidence>
<dbReference type="GO" id="GO:2000143">
    <property type="term" value="P:negative regulation of DNA-templated transcription initiation"/>
    <property type="evidence" value="ECO:0007669"/>
    <property type="project" value="TreeGrafter"/>
</dbReference>
<comment type="subunit">
    <text evidence="7">Forms oligomers.</text>
</comment>
<reference evidence="9 10" key="1">
    <citation type="submission" date="2017-09" db="EMBL/GenBank/DDBJ databases">
        <authorList>
            <person name="Ehlers B."/>
            <person name="Leendertz F.H."/>
        </authorList>
    </citation>
    <scope>NUCLEOTIDE SEQUENCE [LARGE SCALE GENOMIC DNA]</scope>
    <source>
        <strain evidence="9 10">USBA 140</strain>
    </source>
</reference>
<dbReference type="PANTHER" id="PTHR34701:SF1">
    <property type="entry name" value="TRANSCRIPTIONAL REGULATOR MRAZ"/>
    <property type="match status" value="1"/>
</dbReference>
<dbReference type="CDD" id="cd16320">
    <property type="entry name" value="MraZ_N"/>
    <property type="match status" value="1"/>
</dbReference>
<dbReference type="OrthoDB" id="9807753at2"/>
<dbReference type="PANTHER" id="PTHR34701">
    <property type="entry name" value="TRANSCRIPTIONAL REGULATOR MRAZ"/>
    <property type="match status" value="1"/>
</dbReference>
<evidence type="ECO:0000259" key="8">
    <source>
        <dbReference type="PROSITE" id="PS51740"/>
    </source>
</evidence>
<evidence type="ECO:0000313" key="10">
    <source>
        <dbReference type="Proteomes" id="UP000219621"/>
    </source>
</evidence>
<keyword evidence="6 7" id="KW-0804">Transcription</keyword>
<keyword evidence="4 7" id="KW-0805">Transcription regulation</keyword>
<dbReference type="EMBL" id="OCNJ01000001">
    <property type="protein sequence ID" value="SOD90570.1"/>
    <property type="molecule type" value="Genomic_DNA"/>
</dbReference>
<dbReference type="GO" id="GO:0003700">
    <property type="term" value="F:DNA-binding transcription factor activity"/>
    <property type="evidence" value="ECO:0007669"/>
    <property type="project" value="UniProtKB-UniRule"/>
</dbReference>
<dbReference type="Pfam" id="PF02381">
    <property type="entry name" value="MraZ"/>
    <property type="match status" value="1"/>
</dbReference>
<dbReference type="InterPro" id="IPR007159">
    <property type="entry name" value="SpoVT-AbrB_dom"/>
</dbReference>
<dbReference type="AlphaFoldDB" id="A0A286G4T8"/>